<sequence length="114" mass="13510">MSTFRHPGLAEPRNKEEWRRYRGSRAPEQPVMPPYEEYLKLSDDHKDDLNEDRDNYHSALAIIDTSQVKRLHYLMERRMKANARRAAGAQSRPCLRRSSHCRQVHPRQVVCRAL</sequence>
<organism evidence="2 3">
    <name type="scientific">Streptomyces turgidiscabies</name>
    <dbReference type="NCBI Taxonomy" id="85558"/>
    <lineage>
        <taxon>Bacteria</taxon>
        <taxon>Bacillati</taxon>
        <taxon>Actinomycetota</taxon>
        <taxon>Actinomycetes</taxon>
        <taxon>Kitasatosporales</taxon>
        <taxon>Streptomycetaceae</taxon>
        <taxon>Streptomyces</taxon>
    </lineage>
</organism>
<dbReference type="Proteomes" id="UP001223072">
    <property type="component" value="Unassembled WGS sequence"/>
</dbReference>
<name>A0ABU0RYD6_9ACTN</name>
<dbReference type="EMBL" id="JAUSZS010000008">
    <property type="protein sequence ID" value="MDQ0936998.1"/>
    <property type="molecule type" value="Genomic_DNA"/>
</dbReference>
<feature type="region of interest" description="Disordered" evidence="1">
    <location>
        <begin position="1"/>
        <end position="33"/>
    </location>
</feature>
<proteinExistence type="predicted"/>
<reference evidence="2 3" key="1">
    <citation type="submission" date="2023-07" db="EMBL/GenBank/DDBJ databases">
        <title>Comparative genomics of wheat-associated soil bacteria to identify genetic determinants of phenazine resistance.</title>
        <authorList>
            <person name="Mouncey N."/>
        </authorList>
    </citation>
    <scope>NUCLEOTIDE SEQUENCE [LARGE SCALE GENOMIC DNA]</scope>
    <source>
        <strain evidence="2 3">W2I16</strain>
    </source>
</reference>
<dbReference type="RefSeq" id="WP_307630320.1">
    <property type="nucleotide sequence ID" value="NZ_JAUSZS010000008.1"/>
</dbReference>
<gene>
    <name evidence="2" type="ORF">QFZ49_006973</name>
</gene>
<protein>
    <submittedName>
        <fullName evidence="2">Uncharacterized protein</fullName>
    </submittedName>
</protein>
<accession>A0ABU0RYD6</accession>
<keyword evidence="3" id="KW-1185">Reference proteome</keyword>
<comment type="caution">
    <text evidence="2">The sequence shown here is derived from an EMBL/GenBank/DDBJ whole genome shotgun (WGS) entry which is preliminary data.</text>
</comment>
<evidence type="ECO:0000313" key="3">
    <source>
        <dbReference type="Proteomes" id="UP001223072"/>
    </source>
</evidence>
<evidence type="ECO:0000256" key="1">
    <source>
        <dbReference type="SAM" id="MobiDB-lite"/>
    </source>
</evidence>
<evidence type="ECO:0000313" key="2">
    <source>
        <dbReference type="EMBL" id="MDQ0936998.1"/>
    </source>
</evidence>